<evidence type="ECO:0000313" key="1">
    <source>
        <dbReference type="EMBL" id="JAP13616.1"/>
    </source>
</evidence>
<sequence length="99" mass="11547">MGQIMIGNDQGTVIIHESVIRHSYLSILPIQIIFISQKKAPCLVWRNIFSSEYISILKLFSHNWLRHITFYGQISILIPQNPLNILITCHMLYTIQTHE</sequence>
<organism evidence="1">
    <name type="scientific">Solanum chacoense</name>
    <name type="common">Chaco potato</name>
    <dbReference type="NCBI Taxonomy" id="4108"/>
    <lineage>
        <taxon>Eukaryota</taxon>
        <taxon>Viridiplantae</taxon>
        <taxon>Streptophyta</taxon>
        <taxon>Embryophyta</taxon>
        <taxon>Tracheophyta</taxon>
        <taxon>Spermatophyta</taxon>
        <taxon>Magnoliopsida</taxon>
        <taxon>eudicotyledons</taxon>
        <taxon>Gunneridae</taxon>
        <taxon>Pentapetalae</taxon>
        <taxon>asterids</taxon>
        <taxon>lamiids</taxon>
        <taxon>Solanales</taxon>
        <taxon>Solanaceae</taxon>
        <taxon>Solanoideae</taxon>
        <taxon>Solaneae</taxon>
        <taxon>Solanum</taxon>
    </lineage>
</organism>
<reference evidence="1" key="1">
    <citation type="submission" date="2015-12" db="EMBL/GenBank/DDBJ databases">
        <title>Gene expression during late stages of embryo sac development: a critical building block for successful pollen-pistil interactions.</title>
        <authorList>
            <person name="Liu Y."/>
            <person name="Joly V."/>
            <person name="Sabar M."/>
            <person name="Matton D.P."/>
        </authorList>
    </citation>
    <scope>NUCLEOTIDE SEQUENCE</scope>
</reference>
<dbReference type="EMBL" id="GEDG01027766">
    <property type="protein sequence ID" value="JAP13616.1"/>
    <property type="molecule type" value="Transcribed_RNA"/>
</dbReference>
<dbReference type="AlphaFoldDB" id="A0A0V0H1N1"/>
<proteinExistence type="predicted"/>
<name>A0A0V0H1N1_SOLCH</name>
<protein>
    <submittedName>
        <fullName evidence="1">Putative ovule protein</fullName>
    </submittedName>
</protein>
<accession>A0A0V0H1N1</accession>